<dbReference type="AlphaFoldDB" id="A0A1Y2SP21"/>
<evidence type="ECO:0000313" key="2">
    <source>
        <dbReference type="EMBL" id="OTA20457.1"/>
    </source>
</evidence>
<comment type="caution">
    <text evidence="2">The sequence shown here is derived from an EMBL/GenBank/DDBJ whole genome shotgun (WGS) entry which is preliminary data.</text>
</comment>
<dbReference type="Proteomes" id="UP000194204">
    <property type="component" value="Unassembled WGS sequence"/>
</dbReference>
<gene>
    <name evidence="2" type="ORF">Xbed_01487</name>
</gene>
<keyword evidence="1" id="KW-0812">Transmembrane</keyword>
<dbReference type="STRING" id="40578.Xbed_01487"/>
<sequence length="43" mass="5265">MDNQHLRYLMPFISLFIDLITRTCFYLHFINIGCRIFVKQVPF</sequence>
<protein>
    <submittedName>
        <fullName evidence="2">Uncharacterized protein</fullName>
    </submittedName>
</protein>
<name>A0A1Y2SP21_9GAMM</name>
<accession>A0A1Y2SP21</accession>
<keyword evidence="1" id="KW-0472">Membrane</keyword>
<evidence type="ECO:0000256" key="1">
    <source>
        <dbReference type="SAM" id="Phobius"/>
    </source>
</evidence>
<feature type="transmembrane region" description="Helical" evidence="1">
    <location>
        <begin position="12"/>
        <end position="38"/>
    </location>
</feature>
<organism evidence="2 3">
    <name type="scientific">Xenorhabdus beddingii</name>
    <dbReference type="NCBI Taxonomy" id="40578"/>
    <lineage>
        <taxon>Bacteria</taxon>
        <taxon>Pseudomonadati</taxon>
        <taxon>Pseudomonadota</taxon>
        <taxon>Gammaproteobacteria</taxon>
        <taxon>Enterobacterales</taxon>
        <taxon>Morganellaceae</taxon>
        <taxon>Xenorhabdus</taxon>
    </lineage>
</organism>
<dbReference type="EMBL" id="MUBK01000009">
    <property type="protein sequence ID" value="OTA20457.1"/>
    <property type="molecule type" value="Genomic_DNA"/>
</dbReference>
<keyword evidence="1" id="KW-1133">Transmembrane helix</keyword>
<reference evidence="2 3" key="1">
    <citation type="submission" date="2017-01" db="EMBL/GenBank/DDBJ databases">
        <title>Deconstructing symbiosis and pathogenesis requirements using a combined genomic-metabolomic approach.</title>
        <authorList>
            <person name="Tobias N.J."/>
            <person name="Wolff H."/>
            <person name="Djahanschiri B."/>
            <person name="Ebersberger I."/>
            <person name="Bode H.B."/>
        </authorList>
    </citation>
    <scope>NUCLEOTIDE SEQUENCE [LARGE SCALE GENOMIC DNA]</scope>
    <source>
        <strain evidence="2 3">DSM 4764</strain>
    </source>
</reference>
<evidence type="ECO:0000313" key="3">
    <source>
        <dbReference type="Proteomes" id="UP000194204"/>
    </source>
</evidence>
<keyword evidence="3" id="KW-1185">Reference proteome</keyword>
<proteinExistence type="predicted"/>